<gene>
    <name evidence="2" type="ORF">BcabD6B2_16890</name>
</gene>
<keyword evidence="1" id="KW-1133">Transmembrane helix</keyword>
<evidence type="ECO:0000313" key="2">
    <source>
        <dbReference type="EMBL" id="GIX62254.1"/>
    </source>
</evidence>
<dbReference type="EMBL" id="BPLF01000001">
    <property type="protein sequence ID" value="GIX62254.1"/>
    <property type="molecule type" value="Genomic_DNA"/>
</dbReference>
<protein>
    <submittedName>
        <fullName evidence="2">Variant erythrocyte surface antigen-1 family protein</fullName>
    </submittedName>
</protein>
<proteinExistence type="predicted"/>
<evidence type="ECO:0000313" key="3">
    <source>
        <dbReference type="Proteomes" id="UP001497744"/>
    </source>
</evidence>
<dbReference type="GeneID" id="94193735"/>
<feature type="transmembrane region" description="Helical" evidence="1">
    <location>
        <begin position="188"/>
        <end position="209"/>
    </location>
</feature>
<reference evidence="2 3" key="1">
    <citation type="submission" date="2021-06" db="EMBL/GenBank/DDBJ databases">
        <title>Genome sequence of Babesia caballi.</title>
        <authorList>
            <person name="Yamagishi J."/>
            <person name="Kidaka T."/>
            <person name="Ochi A."/>
        </authorList>
    </citation>
    <scope>NUCLEOTIDE SEQUENCE [LARGE SCALE GENOMIC DNA]</scope>
    <source>
        <strain evidence="2">USDA-D6B2</strain>
    </source>
</reference>
<accession>A0AAV4LR37</accession>
<sequence length="355" mass="38504">MSGSGDQKKSLTQPPTNLKEAIDWVLRVSGRDNGQENGEGIKGLAKEVKNLLDKDAGEVAGGVLRVMGESLKGVIGDLGKRGTSTEMPGYIPKYFLNQSLVGFQAVADYGSAIEPKKLDMFKKWLKQDVDSKNGPITKLVDGLRMFLGYGASSGTFDNTGIIKQNGDLYQKAYGDESWPKDSDEQKTCALIFLGILPMLFLFLAYLYYWCEGNDGWSSDQLTGGSSHLSKFMMAIGFEDKYLKDSQNTGSQVAEILTIAFKQELTNAKVNKQSHYKFQESLLQSAREKLSFSDFPLSSSHLISSPFFTPNETYEVQSSSPATPSFASYSGPAALAGGAYGLNLGGLGTLMSALLA</sequence>
<dbReference type="Proteomes" id="UP001497744">
    <property type="component" value="Unassembled WGS sequence"/>
</dbReference>
<organism evidence="2 3">
    <name type="scientific">Babesia caballi</name>
    <dbReference type="NCBI Taxonomy" id="5871"/>
    <lineage>
        <taxon>Eukaryota</taxon>
        <taxon>Sar</taxon>
        <taxon>Alveolata</taxon>
        <taxon>Apicomplexa</taxon>
        <taxon>Aconoidasida</taxon>
        <taxon>Piroplasmida</taxon>
        <taxon>Babesiidae</taxon>
        <taxon>Babesia</taxon>
    </lineage>
</organism>
<evidence type="ECO:0000256" key="1">
    <source>
        <dbReference type="SAM" id="Phobius"/>
    </source>
</evidence>
<name>A0AAV4LR37_BABCB</name>
<dbReference type="AlphaFoldDB" id="A0AAV4LR37"/>
<keyword evidence="1" id="KW-0812">Transmembrane</keyword>
<comment type="caution">
    <text evidence="2">The sequence shown here is derived from an EMBL/GenBank/DDBJ whole genome shotgun (WGS) entry which is preliminary data.</text>
</comment>
<keyword evidence="1" id="KW-0472">Membrane</keyword>
<keyword evidence="3" id="KW-1185">Reference proteome</keyword>
<dbReference type="RefSeq" id="XP_067714323.1">
    <property type="nucleotide sequence ID" value="XM_067858222.1"/>
</dbReference>